<dbReference type="NCBIfam" id="NF002378">
    <property type="entry name" value="PRK01372.1"/>
    <property type="match status" value="1"/>
</dbReference>
<comment type="pathway">
    <text evidence="10">Cell wall biogenesis; peptidoglycan biosynthesis.</text>
</comment>
<comment type="similarity">
    <text evidence="2 10">Belongs to the D-alanine--D-alanine ligase family.</text>
</comment>
<dbReference type="InterPro" id="IPR016185">
    <property type="entry name" value="PreATP-grasp_dom_sf"/>
</dbReference>
<evidence type="ECO:0000256" key="5">
    <source>
        <dbReference type="ARBA" id="ARBA00022741"/>
    </source>
</evidence>
<keyword evidence="14" id="KW-1185">Reference proteome</keyword>
<keyword evidence="9 10" id="KW-0961">Cell wall biogenesis/degradation</keyword>
<dbReference type="SMART" id="SM01209">
    <property type="entry name" value="GARS_A"/>
    <property type="match status" value="1"/>
</dbReference>
<evidence type="ECO:0000256" key="8">
    <source>
        <dbReference type="ARBA" id="ARBA00022984"/>
    </source>
</evidence>
<gene>
    <name evidence="10" type="primary">ddl</name>
    <name evidence="13" type="ORF">P4T90_13125</name>
</gene>
<dbReference type="InterPro" id="IPR000291">
    <property type="entry name" value="D-Ala_lig_Van_CS"/>
</dbReference>
<evidence type="ECO:0000256" key="10">
    <source>
        <dbReference type="HAMAP-Rule" id="MF_00047"/>
    </source>
</evidence>
<evidence type="ECO:0000313" key="14">
    <source>
        <dbReference type="Proteomes" id="UP001341444"/>
    </source>
</evidence>
<evidence type="ECO:0000256" key="6">
    <source>
        <dbReference type="ARBA" id="ARBA00022840"/>
    </source>
</evidence>
<comment type="subcellular location">
    <subcellularLocation>
        <location evidence="1 10">Cytoplasm</location>
    </subcellularLocation>
</comment>
<evidence type="ECO:0000256" key="7">
    <source>
        <dbReference type="ARBA" id="ARBA00022960"/>
    </source>
</evidence>
<dbReference type="SUPFAM" id="SSF52440">
    <property type="entry name" value="PreATP-grasp domain"/>
    <property type="match status" value="1"/>
</dbReference>
<dbReference type="InterPro" id="IPR005905">
    <property type="entry name" value="D_ala_D_ala"/>
</dbReference>
<dbReference type="Gene3D" id="3.40.50.20">
    <property type="match status" value="1"/>
</dbReference>
<dbReference type="GO" id="GO:0016874">
    <property type="term" value="F:ligase activity"/>
    <property type="evidence" value="ECO:0007669"/>
    <property type="project" value="UniProtKB-KW"/>
</dbReference>
<dbReference type="EMBL" id="JARMAB010000019">
    <property type="protein sequence ID" value="MED1203994.1"/>
    <property type="molecule type" value="Genomic_DNA"/>
</dbReference>
<evidence type="ECO:0000256" key="11">
    <source>
        <dbReference type="PROSITE-ProRule" id="PRU00409"/>
    </source>
</evidence>
<evidence type="ECO:0000256" key="4">
    <source>
        <dbReference type="ARBA" id="ARBA00022598"/>
    </source>
</evidence>
<keyword evidence="7 10" id="KW-0133">Cell shape</keyword>
<evidence type="ECO:0000256" key="1">
    <source>
        <dbReference type="ARBA" id="ARBA00004496"/>
    </source>
</evidence>
<reference evidence="13 14" key="1">
    <citation type="submission" date="2023-03" db="EMBL/GenBank/DDBJ databases">
        <title>Bacillus Genome Sequencing.</title>
        <authorList>
            <person name="Dunlap C."/>
        </authorList>
    </citation>
    <scope>NUCLEOTIDE SEQUENCE [LARGE SCALE GENOMIC DNA]</scope>
    <source>
        <strain evidence="13 14">B-23453</strain>
    </source>
</reference>
<dbReference type="Gene3D" id="3.30.1490.20">
    <property type="entry name" value="ATP-grasp fold, A domain"/>
    <property type="match status" value="1"/>
</dbReference>
<dbReference type="InterPro" id="IPR011127">
    <property type="entry name" value="Dala_Dala_lig_N"/>
</dbReference>
<evidence type="ECO:0000259" key="12">
    <source>
        <dbReference type="PROSITE" id="PS50975"/>
    </source>
</evidence>
<keyword evidence="6 11" id="KW-0067">ATP-binding</keyword>
<comment type="function">
    <text evidence="10">Cell wall formation.</text>
</comment>
<keyword evidence="3 10" id="KW-0963">Cytoplasm</keyword>
<dbReference type="SUPFAM" id="SSF56059">
    <property type="entry name" value="Glutathione synthetase ATP-binding domain-like"/>
    <property type="match status" value="1"/>
</dbReference>
<comment type="caution">
    <text evidence="13">The sequence shown here is derived from an EMBL/GenBank/DDBJ whole genome shotgun (WGS) entry which is preliminary data.</text>
</comment>
<dbReference type="PROSITE" id="PS00844">
    <property type="entry name" value="DALA_DALA_LIGASE_2"/>
    <property type="match status" value="1"/>
</dbReference>
<dbReference type="Pfam" id="PF01820">
    <property type="entry name" value="Dala_Dala_lig_N"/>
    <property type="match status" value="1"/>
</dbReference>
<dbReference type="InterPro" id="IPR011761">
    <property type="entry name" value="ATP-grasp"/>
</dbReference>
<name>A0ABU6MHT0_9BACI</name>
<evidence type="ECO:0000256" key="9">
    <source>
        <dbReference type="ARBA" id="ARBA00023316"/>
    </source>
</evidence>
<dbReference type="PROSITE" id="PS00843">
    <property type="entry name" value="DALA_DALA_LIGASE_1"/>
    <property type="match status" value="1"/>
</dbReference>
<accession>A0ABU6MHT0</accession>
<sequence length="298" mass="32804">MKVGVIMGGFSSERQISLMTGDEMIRHLDSSQYEAVPIIIDEKKVWIEKAKGIDAALIALHGKYGEDGTIQGTLDTLGIPYTGSGVLSSSVCMDKNMSKKIFRFHDIKTPNWIIFTKNEGIHTHAAEQLGYPVVVKPNSGGSSVGVKIVYNEESLAPAVEEVFKWDDEVLIEEYIKGDEITCAILNGELLPIVGIEAQGEFFDYISKYEDLSTVEKVIELPPDVFERVSKAALSCYKELKCSVYARIDMIIKNGIPYVMEINTLPGMTKNSLLPKSAEAAGISFSQLLSLILEASIQK</sequence>
<dbReference type="Proteomes" id="UP001341444">
    <property type="component" value="Unassembled WGS sequence"/>
</dbReference>
<evidence type="ECO:0000256" key="2">
    <source>
        <dbReference type="ARBA" id="ARBA00010871"/>
    </source>
</evidence>
<protein>
    <recommendedName>
        <fullName evidence="10">D-alanine--D-alanine ligase</fullName>
        <ecNumber evidence="10">6.3.2.4</ecNumber>
    </recommendedName>
    <alternativeName>
        <fullName evidence="10">D-Ala-D-Ala ligase</fullName>
    </alternativeName>
    <alternativeName>
        <fullName evidence="10">D-alanylalanine synthetase</fullName>
    </alternativeName>
</protein>
<evidence type="ECO:0000313" key="13">
    <source>
        <dbReference type="EMBL" id="MED1203994.1"/>
    </source>
</evidence>
<dbReference type="Pfam" id="PF07478">
    <property type="entry name" value="Dala_Dala_lig_C"/>
    <property type="match status" value="1"/>
</dbReference>
<dbReference type="HAMAP" id="MF_00047">
    <property type="entry name" value="Dala_Dala_lig"/>
    <property type="match status" value="1"/>
</dbReference>
<dbReference type="InterPro" id="IPR011095">
    <property type="entry name" value="Dala_Dala_lig_C"/>
</dbReference>
<dbReference type="InterPro" id="IPR013815">
    <property type="entry name" value="ATP_grasp_subdomain_1"/>
</dbReference>
<dbReference type="PIRSF" id="PIRSF039102">
    <property type="entry name" value="Ddl/VanB"/>
    <property type="match status" value="1"/>
</dbReference>
<dbReference type="RefSeq" id="WP_066264296.1">
    <property type="nucleotide sequence ID" value="NZ_JARMAB010000019.1"/>
</dbReference>
<organism evidence="13 14">
    <name type="scientific">Heyndrickxia acidicola</name>
    <dbReference type="NCBI Taxonomy" id="209389"/>
    <lineage>
        <taxon>Bacteria</taxon>
        <taxon>Bacillati</taxon>
        <taxon>Bacillota</taxon>
        <taxon>Bacilli</taxon>
        <taxon>Bacillales</taxon>
        <taxon>Bacillaceae</taxon>
        <taxon>Heyndrickxia</taxon>
    </lineage>
</organism>
<evidence type="ECO:0000256" key="3">
    <source>
        <dbReference type="ARBA" id="ARBA00022490"/>
    </source>
</evidence>
<dbReference type="NCBIfam" id="TIGR01205">
    <property type="entry name" value="D_ala_D_alaTIGR"/>
    <property type="match status" value="1"/>
</dbReference>
<dbReference type="EC" id="6.3.2.4" evidence="10"/>
<keyword evidence="4 10" id="KW-0436">Ligase</keyword>
<dbReference type="Gene3D" id="3.30.470.20">
    <property type="entry name" value="ATP-grasp fold, B domain"/>
    <property type="match status" value="1"/>
</dbReference>
<feature type="domain" description="ATP-grasp" evidence="12">
    <location>
        <begin position="99"/>
        <end position="293"/>
    </location>
</feature>
<dbReference type="PROSITE" id="PS50975">
    <property type="entry name" value="ATP_GRASP"/>
    <property type="match status" value="1"/>
</dbReference>
<comment type="catalytic activity">
    <reaction evidence="10">
        <text>2 D-alanine + ATP = D-alanyl-D-alanine + ADP + phosphate + H(+)</text>
        <dbReference type="Rhea" id="RHEA:11224"/>
        <dbReference type="ChEBI" id="CHEBI:15378"/>
        <dbReference type="ChEBI" id="CHEBI:30616"/>
        <dbReference type="ChEBI" id="CHEBI:43474"/>
        <dbReference type="ChEBI" id="CHEBI:57416"/>
        <dbReference type="ChEBI" id="CHEBI:57822"/>
        <dbReference type="ChEBI" id="CHEBI:456216"/>
        <dbReference type="EC" id="6.3.2.4"/>
    </reaction>
</comment>
<proteinExistence type="inferred from homology"/>
<dbReference type="PANTHER" id="PTHR23132:SF23">
    <property type="entry name" value="D-ALANINE--D-ALANINE LIGASE B"/>
    <property type="match status" value="1"/>
</dbReference>
<keyword evidence="5 11" id="KW-0547">Nucleotide-binding</keyword>
<keyword evidence="8 10" id="KW-0573">Peptidoglycan synthesis</keyword>
<dbReference type="PANTHER" id="PTHR23132">
    <property type="entry name" value="D-ALANINE--D-ALANINE LIGASE"/>
    <property type="match status" value="1"/>
</dbReference>